<dbReference type="Gene3D" id="1.10.340.70">
    <property type="match status" value="1"/>
</dbReference>
<evidence type="ECO:0000259" key="1">
    <source>
        <dbReference type="Pfam" id="PF17921"/>
    </source>
</evidence>
<dbReference type="PaxDb" id="4097-A0A1S4BV67"/>
<dbReference type="PANTHER" id="PTHR48475">
    <property type="entry name" value="RIBONUCLEASE H"/>
    <property type="match status" value="1"/>
</dbReference>
<protein>
    <recommendedName>
        <fullName evidence="1">Integrase zinc-binding domain-containing protein</fullName>
    </recommendedName>
</protein>
<dbReference type="OrthoDB" id="1690717at2759"/>
<dbReference type="OMA" id="DYLMNGN"/>
<dbReference type="KEGG" id="nta:107812226"/>
<dbReference type="PANTHER" id="PTHR48475:SF2">
    <property type="entry name" value="RIBONUCLEASE H"/>
    <property type="match status" value="1"/>
</dbReference>
<feature type="domain" description="Integrase zinc-binding" evidence="1">
    <location>
        <begin position="99"/>
        <end position="138"/>
    </location>
</feature>
<name>A0A1S4BV67_TOBAC</name>
<dbReference type="InterPro" id="IPR041588">
    <property type="entry name" value="Integrase_H2C2"/>
</dbReference>
<dbReference type="Pfam" id="PF17921">
    <property type="entry name" value="Integrase_H2C2"/>
    <property type="match status" value="1"/>
</dbReference>
<gene>
    <name evidence="2" type="primary">LOC107812226</name>
</gene>
<dbReference type="AlphaFoldDB" id="A0A1S4BV67"/>
<evidence type="ECO:0000313" key="2">
    <source>
        <dbReference type="RefSeq" id="XP_016492764.1"/>
    </source>
</evidence>
<proteinExistence type="predicted"/>
<reference evidence="2" key="1">
    <citation type="submission" date="2025-08" db="UniProtKB">
        <authorList>
            <consortium name="RefSeq"/>
        </authorList>
    </citation>
    <scope>IDENTIFICATION</scope>
</reference>
<dbReference type="RefSeq" id="XP_016492764.1">
    <property type="nucleotide sequence ID" value="XM_016637278.1"/>
</dbReference>
<sequence length="143" mass="16764">MTNNETENFLNQGTKVAKVPDRNLQAASRVRRMPTRPNPLNLTWDWRNRIVTYLQDDVLPSDKKEAKKLRMQIARYSIIHNDLYKRTYGAPLAKYLGPNQTRRILEEVHEGNCGAHSGNRALIRCLIRAGYYWPRMKKRPRTS</sequence>
<accession>A0A1S4BV67</accession>
<organism evidence="2">
    <name type="scientific">Nicotiana tabacum</name>
    <name type="common">Common tobacco</name>
    <dbReference type="NCBI Taxonomy" id="4097"/>
    <lineage>
        <taxon>Eukaryota</taxon>
        <taxon>Viridiplantae</taxon>
        <taxon>Streptophyta</taxon>
        <taxon>Embryophyta</taxon>
        <taxon>Tracheophyta</taxon>
        <taxon>Spermatophyta</taxon>
        <taxon>Magnoliopsida</taxon>
        <taxon>eudicotyledons</taxon>
        <taxon>Gunneridae</taxon>
        <taxon>Pentapetalae</taxon>
        <taxon>asterids</taxon>
        <taxon>lamiids</taxon>
        <taxon>Solanales</taxon>
        <taxon>Solanaceae</taxon>
        <taxon>Nicotianoideae</taxon>
        <taxon>Nicotianeae</taxon>
        <taxon>Nicotiana</taxon>
    </lineage>
</organism>